<dbReference type="PANTHER" id="PTHR19328:SF75">
    <property type="entry name" value="ALDOSE SUGAR DEHYDROGENASE YLII"/>
    <property type="match status" value="1"/>
</dbReference>
<dbReference type="RefSeq" id="WP_202246189.1">
    <property type="nucleotide sequence ID" value="NZ_JAESIY010000012.1"/>
</dbReference>
<dbReference type="AlphaFoldDB" id="A0A937F8G4"/>
<evidence type="ECO:0000256" key="1">
    <source>
        <dbReference type="SAM" id="MobiDB-lite"/>
    </source>
</evidence>
<dbReference type="PROSITE" id="PS51257">
    <property type="entry name" value="PROKAR_LIPOPROTEIN"/>
    <property type="match status" value="1"/>
</dbReference>
<evidence type="ECO:0000313" key="5">
    <source>
        <dbReference type="Proteomes" id="UP000659388"/>
    </source>
</evidence>
<dbReference type="Pfam" id="PF07995">
    <property type="entry name" value="GSDH"/>
    <property type="match status" value="1"/>
</dbReference>
<dbReference type="Gene3D" id="2.120.10.30">
    <property type="entry name" value="TolB, C-terminal domain"/>
    <property type="match status" value="1"/>
</dbReference>
<feature type="signal peptide" evidence="2">
    <location>
        <begin position="1"/>
        <end position="21"/>
    </location>
</feature>
<sequence>MRNQSIIGFIMLVVLSGLGLACSSDDGRPPSENPGTPKLDPVETKPPNTDYDPAFKGQTRINGVATETEYRVTEFARGLSNPWGMTNLPDGRILITEKRGVMRIISTSGQVGGAITGIPSVNSSGQGGLLDVAVDPDFTANRMVYWTFSLNGPGGTATAVGKGRLANNESTIENAEVIYTAIPFFNSTLHYGGRLAWDANGNLFVSTGERSDLPARPEAQELDAALGKVIRITTDGDPVADNPFIGQEGILPEIYTYGHRNPQGLAIHPTTGDLWESEMGPKGGDEVNLIMAGDDYGWPTISYGIEYSGGPIGAGITQQQGMEQPVYYWDPVVSPSGITFYTGNLISEWTNNLFLAGLSGKHVVRLVIEDEKVVGEERLLEDKGRRFRDVLEGADGALYAVTDESNAILYRIGL</sequence>
<proteinExistence type="predicted"/>
<dbReference type="InterPro" id="IPR012938">
    <property type="entry name" value="Glc/Sorbosone_DH"/>
</dbReference>
<feature type="region of interest" description="Disordered" evidence="1">
    <location>
        <begin position="25"/>
        <end position="56"/>
    </location>
</feature>
<comment type="caution">
    <text evidence="4">The sequence shown here is derived from an EMBL/GenBank/DDBJ whole genome shotgun (WGS) entry which is preliminary data.</text>
</comment>
<protein>
    <submittedName>
        <fullName evidence="4">PQQ-dependent sugar dehydrogenase</fullName>
    </submittedName>
</protein>
<dbReference type="SUPFAM" id="SSF50952">
    <property type="entry name" value="Soluble quinoprotein glucose dehydrogenase"/>
    <property type="match status" value="1"/>
</dbReference>
<evidence type="ECO:0000259" key="3">
    <source>
        <dbReference type="Pfam" id="PF07995"/>
    </source>
</evidence>
<dbReference type="InterPro" id="IPR011042">
    <property type="entry name" value="6-blade_b-propeller_TolB-like"/>
</dbReference>
<dbReference type="PANTHER" id="PTHR19328">
    <property type="entry name" value="HEDGEHOG-INTERACTING PROTEIN"/>
    <property type="match status" value="1"/>
</dbReference>
<evidence type="ECO:0000313" key="4">
    <source>
        <dbReference type="EMBL" id="MBL3658397.1"/>
    </source>
</evidence>
<reference evidence="4" key="1">
    <citation type="submission" date="2021-01" db="EMBL/GenBank/DDBJ databases">
        <title>Fulvivirga kasyanovii gen. nov., sp nov., a novel member of the phylum Bacteroidetes isolated from seawater in a mussel farm.</title>
        <authorList>
            <person name="Zhao L.-H."/>
            <person name="Wang Z.-J."/>
        </authorList>
    </citation>
    <scope>NUCLEOTIDE SEQUENCE</scope>
    <source>
        <strain evidence="4">2943</strain>
    </source>
</reference>
<dbReference type="Proteomes" id="UP000659388">
    <property type="component" value="Unassembled WGS sequence"/>
</dbReference>
<name>A0A937F8G4_9BACT</name>
<feature type="domain" description="Glucose/Sorbosone dehydrogenase" evidence="3">
    <location>
        <begin position="79"/>
        <end position="411"/>
    </location>
</feature>
<keyword evidence="5" id="KW-1185">Reference proteome</keyword>
<evidence type="ECO:0000256" key="2">
    <source>
        <dbReference type="SAM" id="SignalP"/>
    </source>
</evidence>
<gene>
    <name evidence="4" type="ORF">JL102_19755</name>
</gene>
<dbReference type="InterPro" id="IPR011041">
    <property type="entry name" value="Quinoprot_gluc/sorb_DH_b-prop"/>
</dbReference>
<accession>A0A937F8G4</accession>
<feature type="chain" id="PRO_5037071113" evidence="2">
    <location>
        <begin position="22"/>
        <end position="414"/>
    </location>
</feature>
<organism evidence="4 5">
    <name type="scientific">Fulvivirga sediminis</name>
    <dbReference type="NCBI Taxonomy" id="2803949"/>
    <lineage>
        <taxon>Bacteria</taxon>
        <taxon>Pseudomonadati</taxon>
        <taxon>Bacteroidota</taxon>
        <taxon>Cytophagia</taxon>
        <taxon>Cytophagales</taxon>
        <taxon>Fulvivirgaceae</taxon>
        <taxon>Fulvivirga</taxon>
    </lineage>
</organism>
<dbReference type="EMBL" id="JAESIY010000012">
    <property type="protein sequence ID" value="MBL3658397.1"/>
    <property type="molecule type" value="Genomic_DNA"/>
</dbReference>
<keyword evidence="2" id="KW-0732">Signal</keyword>